<feature type="domain" description="Lipid/polyisoprenoid-binding YceI-like" evidence="2">
    <location>
        <begin position="40"/>
        <end position="214"/>
    </location>
</feature>
<gene>
    <name evidence="3" type="ORF">MUN86_05790</name>
</gene>
<dbReference type="RefSeq" id="WP_245122853.1">
    <property type="nucleotide sequence ID" value="NZ_CP095061.1"/>
</dbReference>
<feature type="signal peptide" evidence="1">
    <location>
        <begin position="1"/>
        <end position="21"/>
    </location>
</feature>
<dbReference type="InterPro" id="IPR007372">
    <property type="entry name" value="Lipid/polyisoprenoid-bd_YceI"/>
</dbReference>
<organism evidence="3 4">
    <name type="scientific">Hymenobacter volaticus</name>
    <dbReference type="NCBI Taxonomy" id="2932254"/>
    <lineage>
        <taxon>Bacteria</taxon>
        <taxon>Pseudomonadati</taxon>
        <taxon>Bacteroidota</taxon>
        <taxon>Cytophagia</taxon>
        <taxon>Cytophagales</taxon>
        <taxon>Hymenobacteraceae</taxon>
        <taxon>Hymenobacter</taxon>
    </lineage>
</organism>
<dbReference type="Gene3D" id="2.40.128.110">
    <property type="entry name" value="Lipid/polyisoprenoid-binding, YceI-like"/>
    <property type="match status" value="1"/>
</dbReference>
<protein>
    <submittedName>
        <fullName evidence="3">YceI family protein</fullName>
    </submittedName>
</protein>
<proteinExistence type="predicted"/>
<dbReference type="SMART" id="SM00867">
    <property type="entry name" value="YceI"/>
    <property type="match status" value="1"/>
</dbReference>
<evidence type="ECO:0000259" key="2">
    <source>
        <dbReference type="SMART" id="SM00867"/>
    </source>
</evidence>
<reference evidence="3" key="1">
    <citation type="submission" date="2022-04" db="EMBL/GenBank/DDBJ databases">
        <title>Hymenobacter sp. isolated from the air.</title>
        <authorList>
            <person name="Won M."/>
            <person name="Lee C.-M."/>
            <person name="Woen H.-Y."/>
            <person name="Kwon S.-W."/>
        </authorList>
    </citation>
    <scope>NUCLEOTIDE SEQUENCE</scope>
    <source>
        <strain evidence="3">5420S-77</strain>
    </source>
</reference>
<keyword evidence="1" id="KW-0732">Signal</keyword>
<dbReference type="SUPFAM" id="SSF101874">
    <property type="entry name" value="YceI-like"/>
    <property type="match status" value="1"/>
</dbReference>
<dbReference type="PANTHER" id="PTHR34406:SF1">
    <property type="entry name" value="PROTEIN YCEI"/>
    <property type="match status" value="1"/>
</dbReference>
<dbReference type="EMBL" id="CP095061">
    <property type="protein sequence ID" value="UOQ67390.1"/>
    <property type="molecule type" value="Genomic_DNA"/>
</dbReference>
<dbReference type="PANTHER" id="PTHR34406">
    <property type="entry name" value="PROTEIN YCEI"/>
    <property type="match status" value="1"/>
</dbReference>
<name>A0ABY4G908_9BACT</name>
<accession>A0ABY4G908</accession>
<dbReference type="InterPro" id="IPR036761">
    <property type="entry name" value="TTHA0802/YceI-like_sf"/>
</dbReference>
<sequence>MKKIILPALLAFSVLVAPAMAGAPSTDKAPVSSHKAADKTFKLQTQLSTLGWVGKKVTGQHNGNVQFKDGTVVVRGNQIVGGMFTVDMNSLKIEDIKDAETNGKLLGHLRSDDFFSIDKNPTSTFNITKVTPMKADAAGNNATITGDLTIKGITKPISFPAKVGVKGNLASASGTATIDRTKFDIKYGSKSFFESIGDKAIMDEFTMSFNVIAKNEPGESASAKPAKASK</sequence>
<dbReference type="Pfam" id="PF04264">
    <property type="entry name" value="YceI"/>
    <property type="match status" value="1"/>
</dbReference>
<feature type="chain" id="PRO_5046603907" evidence="1">
    <location>
        <begin position="22"/>
        <end position="230"/>
    </location>
</feature>
<evidence type="ECO:0000313" key="4">
    <source>
        <dbReference type="Proteomes" id="UP000830401"/>
    </source>
</evidence>
<evidence type="ECO:0000313" key="3">
    <source>
        <dbReference type="EMBL" id="UOQ67390.1"/>
    </source>
</evidence>
<dbReference type="Proteomes" id="UP000830401">
    <property type="component" value="Chromosome"/>
</dbReference>
<evidence type="ECO:0000256" key="1">
    <source>
        <dbReference type="SAM" id="SignalP"/>
    </source>
</evidence>
<keyword evidence="4" id="KW-1185">Reference proteome</keyword>